<comment type="caution">
    <text evidence="2">The sequence shown here is derived from an EMBL/GenBank/DDBJ whole genome shotgun (WGS) entry which is preliminary data.</text>
</comment>
<proteinExistence type="predicted"/>
<dbReference type="AlphaFoldDB" id="A0A939KJP3"/>
<keyword evidence="1" id="KW-1133">Transmembrane helix</keyword>
<accession>A0A939KJP3</accession>
<sequence>MEENNNLGRKTGKICKSSLCRIMVPILVILLLGFGAVSLIDSFYHTRGKSFVVLAQQGIEIQRIAIEPWKDKVSEVPVWYQGRQYHLKIEVNGGAARLMEESRGRARYQGQEDSPWIYDSSDSYTYEPLKLKLYFE</sequence>
<dbReference type="RefSeq" id="WP_207599765.1">
    <property type="nucleotide sequence ID" value="NZ_JAFNJU010000006.1"/>
</dbReference>
<feature type="transmembrane region" description="Helical" evidence="1">
    <location>
        <begin position="20"/>
        <end position="40"/>
    </location>
</feature>
<evidence type="ECO:0000256" key="1">
    <source>
        <dbReference type="SAM" id="Phobius"/>
    </source>
</evidence>
<gene>
    <name evidence="2" type="ORF">J3A84_09420</name>
</gene>
<keyword evidence="3" id="KW-1185">Reference proteome</keyword>
<protein>
    <submittedName>
        <fullName evidence="2">Uncharacterized protein</fullName>
    </submittedName>
</protein>
<evidence type="ECO:0000313" key="2">
    <source>
        <dbReference type="EMBL" id="MBO1265246.1"/>
    </source>
</evidence>
<name>A0A939KJP3_9CLOT</name>
<dbReference type="Proteomes" id="UP000664218">
    <property type="component" value="Unassembled WGS sequence"/>
</dbReference>
<evidence type="ECO:0000313" key="3">
    <source>
        <dbReference type="Proteomes" id="UP000664218"/>
    </source>
</evidence>
<keyword evidence="1" id="KW-0812">Transmembrane</keyword>
<dbReference type="EMBL" id="JAFNJU010000006">
    <property type="protein sequence ID" value="MBO1265246.1"/>
    <property type="molecule type" value="Genomic_DNA"/>
</dbReference>
<organism evidence="2 3">
    <name type="scientific">Proteiniclasticum aestuarii</name>
    <dbReference type="NCBI Taxonomy" id="2817862"/>
    <lineage>
        <taxon>Bacteria</taxon>
        <taxon>Bacillati</taxon>
        <taxon>Bacillota</taxon>
        <taxon>Clostridia</taxon>
        <taxon>Eubacteriales</taxon>
        <taxon>Clostridiaceae</taxon>
        <taxon>Proteiniclasticum</taxon>
    </lineage>
</organism>
<keyword evidence="1" id="KW-0472">Membrane</keyword>
<reference evidence="2" key="1">
    <citation type="submission" date="2021-03" db="EMBL/GenBank/DDBJ databases">
        <title>Proteiniclasticum marinus sp. nov., isolated from tidal flat sediment.</title>
        <authorList>
            <person name="Namirimu T."/>
            <person name="Yang J.-A."/>
            <person name="Yang S.-H."/>
            <person name="Kim Y.-J."/>
            <person name="Kwon K.K."/>
        </authorList>
    </citation>
    <scope>NUCLEOTIDE SEQUENCE</scope>
    <source>
        <strain evidence="2">SCR006</strain>
    </source>
</reference>